<evidence type="ECO:0000256" key="1">
    <source>
        <dbReference type="ARBA" id="ARBA00004496"/>
    </source>
</evidence>
<dbReference type="GO" id="GO:0140662">
    <property type="term" value="F:ATP-dependent protein folding chaperone"/>
    <property type="evidence" value="ECO:0007669"/>
    <property type="project" value="InterPro"/>
</dbReference>
<dbReference type="GO" id="GO:0016887">
    <property type="term" value="F:ATP hydrolysis activity"/>
    <property type="evidence" value="ECO:0007669"/>
    <property type="project" value="InterPro"/>
</dbReference>
<keyword evidence="5 10" id="KW-0547">Nucleotide-binding</keyword>
<dbReference type="GO" id="GO:0005832">
    <property type="term" value="C:chaperonin-containing T-complex"/>
    <property type="evidence" value="ECO:0007669"/>
    <property type="project" value="InterPro"/>
</dbReference>
<dbReference type="Gene3D" id="3.30.260.10">
    <property type="entry name" value="TCP-1-like chaperonin intermediate domain"/>
    <property type="match status" value="1"/>
</dbReference>
<dbReference type="Gene3D" id="3.50.7.10">
    <property type="entry name" value="GroEL"/>
    <property type="match status" value="1"/>
</dbReference>
<dbReference type="SUPFAM" id="SSF52029">
    <property type="entry name" value="GroEL apical domain-like"/>
    <property type="match status" value="1"/>
</dbReference>
<evidence type="ECO:0000256" key="5">
    <source>
        <dbReference type="ARBA" id="ARBA00022741"/>
    </source>
</evidence>
<dbReference type="InterPro" id="IPR027410">
    <property type="entry name" value="TCP-1-like_intermed_sf"/>
</dbReference>
<evidence type="ECO:0000256" key="3">
    <source>
        <dbReference type="ARBA" id="ARBA00018961"/>
    </source>
</evidence>
<evidence type="ECO:0000256" key="7">
    <source>
        <dbReference type="ARBA" id="ARBA00023186"/>
    </source>
</evidence>
<dbReference type="Gene3D" id="1.10.560.10">
    <property type="entry name" value="GroEL-like equatorial domain"/>
    <property type="match status" value="1"/>
</dbReference>
<dbReference type="GO" id="GO:0051082">
    <property type="term" value="F:unfolded protein binding"/>
    <property type="evidence" value="ECO:0007669"/>
    <property type="project" value="InterPro"/>
</dbReference>
<comment type="function">
    <text evidence="8">Molecular chaperone; assists the folding of proteins upon ATP hydrolysis. Known to play a role, in vitro, in the folding of actin and tubulin.</text>
</comment>
<dbReference type="PANTHER" id="PTHR11353">
    <property type="entry name" value="CHAPERONIN"/>
    <property type="match status" value="1"/>
</dbReference>
<organism evidence="11">
    <name type="scientific">Picochlorum oklahomense</name>
    <dbReference type="NCBI Taxonomy" id="249345"/>
    <lineage>
        <taxon>Eukaryota</taxon>
        <taxon>Viridiplantae</taxon>
        <taxon>Chlorophyta</taxon>
        <taxon>core chlorophytes</taxon>
        <taxon>Trebouxiophyceae</taxon>
        <taxon>Trebouxiophyceae incertae sedis</taxon>
        <taxon>Picochlorum</taxon>
    </lineage>
</organism>
<dbReference type="FunFam" id="1.10.560.10:FF:000017">
    <property type="entry name" value="T-complex protein 1 subunit eta"/>
    <property type="match status" value="1"/>
</dbReference>
<dbReference type="NCBIfam" id="TIGR02341">
    <property type="entry name" value="chap_CCT_beta"/>
    <property type="match status" value="1"/>
</dbReference>
<dbReference type="NCBIfam" id="NF041083">
    <property type="entry name" value="thermosome_beta"/>
    <property type="match status" value="1"/>
</dbReference>
<proteinExistence type="inferred from homology"/>
<evidence type="ECO:0000256" key="6">
    <source>
        <dbReference type="ARBA" id="ARBA00022840"/>
    </source>
</evidence>
<dbReference type="PROSITE" id="PS00750">
    <property type="entry name" value="TCP1_1"/>
    <property type="match status" value="1"/>
</dbReference>
<dbReference type="PROSITE" id="PS00751">
    <property type="entry name" value="TCP1_2"/>
    <property type="match status" value="1"/>
</dbReference>
<dbReference type="PROSITE" id="PS00995">
    <property type="entry name" value="TCP1_3"/>
    <property type="match status" value="1"/>
</dbReference>
<dbReference type="GO" id="GO:0005524">
    <property type="term" value="F:ATP binding"/>
    <property type="evidence" value="ECO:0007669"/>
    <property type="project" value="UniProtKB-KW"/>
</dbReference>
<dbReference type="SUPFAM" id="SSF54849">
    <property type="entry name" value="GroEL-intermediate domain like"/>
    <property type="match status" value="1"/>
</dbReference>
<dbReference type="FunFam" id="3.50.7.10:FF:000002">
    <property type="entry name" value="T-complex protein 1 subunit beta"/>
    <property type="match status" value="1"/>
</dbReference>
<dbReference type="InterPro" id="IPR002194">
    <property type="entry name" value="Chaperonin_TCP-1_CS"/>
</dbReference>
<sequence length="534" mass="57094">MGQVGVPSNFTQSVLQEGAVEEKGENARLSSFVGAMAIADLVKTTLGPKGMDKILQSVSQGQSVTVTNDGATILKSIYVDNPAAKVLVDISKVQDDEVGDGTTSVVVLAGELLREAEQLVQQKIHPMLIIAGFREAADIARAKLQEIAFDNGENKEAFRMDLMNIAKTTLSSKILTSDKEHFALLAVDAVLRLKGSTNLEAIQILKKPGGTIKDSFLDEGFILDKRIGVGQPKRIENAKVLVANTSMDSDKIKIYGARVRADSLAKVADIELAEKEKMRSKCEKIISHGANVFINRQLIYNFPEELFADAGVMAIEHADFDGIERLALVTGGEITSTFDDPSGVKLGHCDVIEEMMIGEDVMIHFSGCALGEACTIVLRGASEHILDEAERSLHDALCVLSQTAADTRVIYGGGWAEVQMAAAVDEVAARTPGKKSLAMAAYARALRQIPSIIADNAGLDFAEIVSQMRAAVASNPSSTIGVDVSAGGAGDMKERGVYESFKVKSAALMSATEAAEMILRVDDIIKAAPRQREA</sequence>
<dbReference type="FunFam" id="3.30.260.10:FF:000025">
    <property type="entry name" value="Chaperonin containing TCP1 subunit 2"/>
    <property type="match status" value="1"/>
</dbReference>
<dbReference type="PRINTS" id="PR00304">
    <property type="entry name" value="TCOMPLEXTCP1"/>
</dbReference>
<dbReference type="FunFam" id="1.10.560.10:FF:000045">
    <property type="entry name" value="T-complex protein 1 subunit eta"/>
    <property type="match status" value="1"/>
</dbReference>
<dbReference type="Pfam" id="PF00118">
    <property type="entry name" value="Cpn60_TCP1"/>
    <property type="match status" value="1"/>
</dbReference>
<comment type="subcellular location">
    <subcellularLocation>
        <location evidence="1">Cytoplasm</location>
    </subcellularLocation>
</comment>
<evidence type="ECO:0000256" key="2">
    <source>
        <dbReference type="ARBA" id="ARBA00008020"/>
    </source>
</evidence>
<dbReference type="EMBL" id="HBFV01001479">
    <property type="protein sequence ID" value="CAD8928703.1"/>
    <property type="molecule type" value="Transcribed_RNA"/>
</dbReference>
<name>A0A7S1GFI9_9CHLO</name>
<dbReference type="InterPro" id="IPR027413">
    <property type="entry name" value="GROEL-like_equatorial_sf"/>
</dbReference>
<dbReference type="InterPro" id="IPR027409">
    <property type="entry name" value="GroEL-like_apical_dom_sf"/>
</dbReference>
<keyword evidence="4" id="KW-0963">Cytoplasm</keyword>
<dbReference type="InterPro" id="IPR002423">
    <property type="entry name" value="Cpn60/GroEL/TCP-1"/>
</dbReference>
<protein>
    <recommendedName>
        <fullName evidence="3">T-complex protein 1 subunit beta</fullName>
    </recommendedName>
    <alternativeName>
        <fullName evidence="9">CCT-beta</fullName>
    </alternativeName>
</protein>
<dbReference type="CDD" id="cd03336">
    <property type="entry name" value="TCP1_beta"/>
    <property type="match status" value="1"/>
</dbReference>
<evidence type="ECO:0000256" key="10">
    <source>
        <dbReference type="RuleBase" id="RU004187"/>
    </source>
</evidence>
<keyword evidence="6 10" id="KW-0067">ATP-binding</keyword>
<evidence type="ECO:0000256" key="4">
    <source>
        <dbReference type="ARBA" id="ARBA00022490"/>
    </source>
</evidence>
<dbReference type="InterPro" id="IPR017998">
    <property type="entry name" value="Chaperone_TCP-1"/>
</dbReference>
<reference evidence="11" key="1">
    <citation type="submission" date="2021-01" db="EMBL/GenBank/DDBJ databases">
        <authorList>
            <person name="Corre E."/>
            <person name="Pelletier E."/>
            <person name="Niang G."/>
            <person name="Scheremetjew M."/>
            <person name="Finn R."/>
            <person name="Kale V."/>
            <person name="Holt S."/>
            <person name="Cochrane G."/>
            <person name="Meng A."/>
            <person name="Brown T."/>
            <person name="Cohen L."/>
        </authorList>
    </citation>
    <scope>NUCLEOTIDE SEQUENCE</scope>
    <source>
        <strain evidence="11">CCMP2329</strain>
    </source>
</reference>
<evidence type="ECO:0000256" key="8">
    <source>
        <dbReference type="ARBA" id="ARBA00024677"/>
    </source>
</evidence>
<dbReference type="SUPFAM" id="SSF48592">
    <property type="entry name" value="GroEL equatorial domain-like"/>
    <property type="match status" value="1"/>
</dbReference>
<evidence type="ECO:0000313" key="11">
    <source>
        <dbReference type="EMBL" id="CAD8928703.1"/>
    </source>
</evidence>
<dbReference type="InterPro" id="IPR053374">
    <property type="entry name" value="TCP-1_chaperonin"/>
</dbReference>
<accession>A0A7S1GFI9</accession>
<comment type="similarity">
    <text evidence="2 10">Belongs to the TCP-1 chaperonin family.</text>
</comment>
<evidence type="ECO:0000256" key="9">
    <source>
        <dbReference type="ARBA" id="ARBA00033237"/>
    </source>
</evidence>
<dbReference type="InterPro" id="IPR012716">
    <property type="entry name" value="Chap_CCT_beta"/>
</dbReference>
<keyword evidence="7 10" id="KW-0143">Chaperone</keyword>
<dbReference type="AlphaFoldDB" id="A0A7S1GFI9"/>
<gene>
    <name evidence="11" type="ORF">POKL1161_LOCUS1056</name>
</gene>